<dbReference type="PROSITE" id="PS50013">
    <property type="entry name" value="CHROMO_2"/>
    <property type="match status" value="1"/>
</dbReference>
<dbReference type="InterPro" id="IPR000953">
    <property type="entry name" value="Chromo/chromo_shadow_dom"/>
</dbReference>
<keyword evidence="9" id="KW-0064">Aspartyl protease</keyword>
<dbReference type="SUPFAM" id="SSF56672">
    <property type="entry name" value="DNA/RNA polymerases"/>
    <property type="match status" value="1"/>
</dbReference>
<dbReference type="InterPro" id="IPR043128">
    <property type="entry name" value="Rev_trsase/Diguanyl_cyclase"/>
</dbReference>
<dbReference type="AlphaFoldDB" id="A0AAD5WN32"/>
<dbReference type="PANTHER" id="PTHR37984:SF5">
    <property type="entry name" value="PROTEIN NYNRIN-LIKE"/>
    <property type="match status" value="1"/>
</dbReference>
<evidence type="ECO:0000256" key="12">
    <source>
        <dbReference type="ARBA" id="ARBA00022842"/>
    </source>
</evidence>
<feature type="compositionally biased region" description="Basic and acidic residues" evidence="20">
    <location>
        <begin position="77"/>
        <end position="98"/>
    </location>
</feature>
<feature type="region of interest" description="Disordered" evidence="20">
    <location>
        <begin position="34"/>
        <end position="62"/>
    </location>
</feature>
<dbReference type="Pfam" id="PF00078">
    <property type="entry name" value="RVT_1"/>
    <property type="match status" value="1"/>
</dbReference>
<reference evidence="23" key="1">
    <citation type="submission" date="2022-07" db="EMBL/GenBank/DDBJ databases">
        <title>Draft genome sequence of Zalerion maritima ATCC 34329, a (micro)plastics degrading marine fungus.</title>
        <authorList>
            <person name="Paco A."/>
            <person name="Goncalves M.F.M."/>
            <person name="Rocha-Santos T.A.P."/>
            <person name="Alves A."/>
        </authorList>
    </citation>
    <scope>NUCLEOTIDE SEQUENCE</scope>
    <source>
        <strain evidence="23">ATCC 34329</strain>
    </source>
</reference>
<dbReference type="GO" id="GO:0003887">
    <property type="term" value="F:DNA-directed DNA polymerase activity"/>
    <property type="evidence" value="ECO:0007669"/>
    <property type="project" value="UniProtKB-KW"/>
</dbReference>
<gene>
    <name evidence="23" type="ORF">MKZ38_000508</name>
</gene>
<keyword evidence="6" id="KW-0548">Nucleotidyltransferase</keyword>
<feature type="region of interest" description="Disordered" evidence="20">
    <location>
        <begin position="77"/>
        <end position="102"/>
    </location>
</feature>
<dbReference type="InterPro" id="IPR000477">
    <property type="entry name" value="RT_dom"/>
</dbReference>
<dbReference type="Pfam" id="PF17921">
    <property type="entry name" value="Integrase_H2C2"/>
    <property type="match status" value="1"/>
</dbReference>
<dbReference type="InterPro" id="IPR021109">
    <property type="entry name" value="Peptidase_aspartic_dom_sf"/>
</dbReference>
<keyword evidence="8" id="KW-0479">Metal-binding</keyword>
<dbReference type="SUPFAM" id="SSF50630">
    <property type="entry name" value="Acid proteases"/>
    <property type="match status" value="1"/>
</dbReference>
<keyword evidence="10" id="KW-0255">Endonuclease</keyword>
<evidence type="ECO:0000256" key="5">
    <source>
        <dbReference type="ARBA" id="ARBA00022679"/>
    </source>
</evidence>
<evidence type="ECO:0000256" key="8">
    <source>
        <dbReference type="ARBA" id="ARBA00022723"/>
    </source>
</evidence>
<evidence type="ECO:0000259" key="22">
    <source>
        <dbReference type="PROSITE" id="PS50994"/>
    </source>
</evidence>
<protein>
    <recommendedName>
        <fullName evidence="3">RNA-directed DNA polymerase</fullName>
        <ecNumber evidence="3">2.7.7.49</ecNumber>
    </recommendedName>
</protein>
<evidence type="ECO:0000313" key="24">
    <source>
        <dbReference type="Proteomes" id="UP001201980"/>
    </source>
</evidence>
<organism evidence="23 24">
    <name type="scientific">Zalerion maritima</name>
    <dbReference type="NCBI Taxonomy" id="339359"/>
    <lineage>
        <taxon>Eukaryota</taxon>
        <taxon>Fungi</taxon>
        <taxon>Dikarya</taxon>
        <taxon>Ascomycota</taxon>
        <taxon>Pezizomycotina</taxon>
        <taxon>Sordariomycetes</taxon>
        <taxon>Lulworthiomycetidae</taxon>
        <taxon>Lulworthiales</taxon>
        <taxon>Lulworthiaceae</taxon>
        <taxon>Zalerion</taxon>
    </lineage>
</organism>
<dbReference type="GO" id="GO:0004519">
    <property type="term" value="F:endonuclease activity"/>
    <property type="evidence" value="ECO:0007669"/>
    <property type="project" value="UniProtKB-KW"/>
</dbReference>
<dbReference type="Pfam" id="PF24626">
    <property type="entry name" value="SH3_Tf2-1"/>
    <property type="match status" value="1"/>
</dbReference>
<dbReference type="Gene3D" id="3.30.70.270">
    <property type="match status" value="1"/>
</dbReference>
<dbReference type="Gene3D" id="1.10.340.70">
    <property type="match status" value="1"/>
</dbReference>
<dbReference type="Pfam" id="PF17917">
    <property type="entry name" value="RT_RNaseH"/>
    <property type="match status" value="1"/>
</dbReference>
<dbReference type="PROSITE" id="PS50994">
    <property type="entry name" value="INTEGRASE"/>
    <property type="match status" value="1"/>
</dbReference>
<dbReference type="Proteomes" id="UP001201980">
    <property type="component" value="Unassembled WGS sequence"/>
</dbReference>
<dbReference type="CDD" id="cd00303">
    <property type="entry name" value="retropepsin_like"/>
    <property type="match status" value="1"/>
</dbReference>
<dbReference type="GO" id="GO:0003723">
    <property type="term" value="F:RNA binding"/>
    <property type="evidence" value="ECO:0007669"/>
    <property type="project" value="UniProtKB-KW"/>
</dbReference>
<dbReference type="FunFam" id="3.30.70.270:FF:000020">
    <property type="entry name" value="Transposon Tf2-6 polyprotein-like Protein"/>
    <property type="match status" value="1"/>
</dbReference>
<evidence type="ECO:0000256" key="18">
    <source>
        <dbReference type="ARBA" id="ARBA00023128"/>
    </source>
</evidence>
<evidence type="ECO:0000256" key="13">
    <source>
        <dbReference type="ARBA" id="ARBA00022884"/>
    </source>
</evidence>
<evidence type="ECO:0000256" key="15">
    <source>
        <dbReference type="ARBA" id="ARBA00022918"/>
    </source>
</evidence>
<keyword evidence="13" id="KW-0694">RNA-binding</keyword>
<dbReference type="Gene3D" id="2.40.50.40">
    <property type="match status" value="1"/>
</dbReference>
<keyword evidence="16" id="KW-0239">DNA-directed DNA polymerase</keyword>
<dbReference type="GO" id="GO:0006310">
    <property type="term" value="P:DNA recombination"/>
    <property type="evidence" value="ECO:0007669"/>
    <property type="project" value="UniProtKB-KW"/>
</dbReference>
<dbReference type="Pfam" id="PF00385">
    <property type="entry name" value="Chromo"/>
    <property type="match status" value="1"/>
</dbReference>
<dbReference type="Gene3D" id="3.10.10.10">
    <property type="entry name" value="HIV Type 1 Reverse Transcriptase, subunit A, domain 1"/>
    <property type="match status" value="1"/>
</dbReference>
<evidence type="ECO:0000259" key="21">
    <source>
        <dbReference type="PROSITE" id="PS50013"/>
    </source>
</evidence>
<evidence type="ECO:0000256" key="7">
    <source>
        <dbReference type="ARBA" id="ARBA00022722"/>
    </source>
</evidence>
<keyword evidence="4" id="KW-0645">Protease</keyword>
<proteinExistence type="predicted"/>
<evidence type="ECO:0000256" key="11">
    <source>
        <dbReference type="ARBA" id="ARBA00022801"/>
    </source>
</evidence>
<keyword evidence="24" id="KW-1185">Reference proteome</keyword>
<dbReference type="SUPFAM" id="SSF54160">
    <property type="entry name" value="Chromo domain-like"/>
    <property type="match status" value="1"/>
</dbReference>
<dbReference type="Gene3D" id="3.30.420.10">
    <property type="entry name" value="Ribonuclease H-like superfamily/Ribonuclease H"/>
    <property type="match status" value="1"/>
</dbReference>
<feature type="domain" description="Chromo" evidence="21">
    <location>
        <begin position="843"/>
        <end position="884"/>
    </location>
</feature>
<dbReference type="InterPro" id="IPR036397">
    <property type="entry name" value="RNaseH_sf"/>
</dbReference>
<dbReference type="GO" id="GO:0005739">
    <property type="term" value="C:mitochondrion"/>
    <property type="evidence" value="ECO:0007669"/>
    <property type="project" value="UniProtKB-SubCell"/>
</dbReference>
<dbReference type="CDD" id="cd01647">
    <property type="entry name" value="RT_LTR"/>
    <property type="match status" value="1"/>
</dbReference>
<keyword evidence="14" id="KW-0229">DNA integration</keyword>
<evidence type="ECO:0000256" key="19">
    <source>
        <dbReference type="ARBA" id="ARBA00023172"/>
    </source>
</evidence>
<dbReference type="CDD" id="cd00024">
    <property type="entry name" value="CD_CSD"/>
    <property type="match status" value="1"/>
</dbReference>
<comment type="caution">
    <text evidence="23">The sequence shown here is derived from an EMBL/GenBank/DDBJ whole genome shotgun (WGS) entry which is preliminary data.</text>
</comment>
<keyword evidence="18" id="KW-0496">Mitochondrion</keyword>
<keyword evidence="11" id="KW-0378">Hydrolase</keyword>
<keyword evidence="7" id="KW-0540">Nuclease</keyword>
<dbReference type="GO" id="GO:0006338">
    <property type="term" value="P:chromatin remodeling"/>
    <property type="evidence" value="ECO:0007669"/>
    <property type="project" value="UniProtKB-ARBA"/>
</dbReference>
<feature type="compositionally biased region" description="Polar residues" evidence="20">
    <location>
        <begin position="899"/>
        <end position="908"/>
    </location>
</feature>
<dbReference type="InterPro" id="IPR043502">
    <property type="entry name" value="DNA/RNA_pol_sf"/>
</dbReference>
<dbReference type="InterPro" id="IPR012337">
    <property type="entry name" value="RNaseH-like_sf"/>
</dbReference>
<evidence type="ECO:0000313" key="23">
    <source>
        <dbReference type="EMBL" id="KAJ2891394.1"/>
    </source>
</evidence>
<dbReference type="GO" id="GO:0003964">
    <property type="term" value="F:RNA-directed DNA polymerase activity"/>
    <property type="evidence" value="ECO:0007669"/>
    <property type="project" value="UniProtKB-KW"/>
</dbReference>
<evidence type="ECO:0000256" key="16">
    <source>
        <dbReference type="ARBA" id="ARBA00022932"/>
    </source>
</evidence>
<dbReference type="EMBL" id="JAKWBI020001111">
    <property type="protein sequence ID" value="KAJ2891394.1"/>
    <property type="molecule type" value="Genomic_DNA"/>
</dbReference>
<evidence type="ECO:0000256" key="17">
    <source>
        <dbReference type="ARBA" id="ARBA00023125"/>
    </source>
</evidence>
<dbReference type="PANTHER" id="PTHR37984">
    <property type="entry name" value="PROTEIN CBG26694"/>
    <property type="match status" value="1"/>
</dbReference>
<evidence type="ECO:0000256" key="20">
    <source>
        <dbReference type="SAM" id="MobiDB-lite"/>
    </source>
</evidence>
<dbReference type="InterPro" id="IPR041373">
    <property type="entry name" value="RT_RNaseH"/>
</dbReference>
<dbReference type="GO" id="GO:0046872">
    <property type="term" value="F:metal ion binding"/>
    <property type="evidence" value="ECO:0007669"/>
    <property type="project" value="UniProtKB-KW"/>
</dbReference>
<keyword evidence="5" id="KW-0808">Transferase</keyword>
<keyword evidence="12" id="KW-0460">Magnesium</keyword>
<dbReference type="GO" id="GO:0006508">
    <property type="term" value="P:proteolysis"/>
    <property type="evidence" value="ECO:0007669"/>
    <property type="project" value="UniProtKB-KW"/>
</dbReference>
<dbReference type="InterPro" id="IPR023780">
    <property type="entry name" value="Chromo_domain"/>
</dbReference>
<evidence type="ECO:0000256" key="9">
    <source>
        <dbReference type="ARBA" id="ARBA00022750"/>
    </source>
</evidence>
<evidence type="ECO:0000256" key="10">
    <source>
        <dbReference type="ARBA" id="ARBA00022759"/>
    </source>
</evidence>
<evidence type="ECO:0000256" key="2">
    <source>
        <dbReference type="ARBA" id="ARBA00011353"/>
    </source>
</evidence>
<evidence type="ECO:0000256" key="1">
    <source>
        <dbReference type="ARBA" id="ARBA00004173"/>
    </source>
</evidence>
<feature type="region of interest" description="Disordered" evidence="20">
    <location>
        <begin position="873"/>
        <end position="908"/>
    </location>
</feature>
<dbReference type="InterPro" id="IPR041588">
    <property type="entry name" value="Integrase_H2C2"/>
</dbReference>
<keyword evidence="19" id="KW-0233">DNA recombination</keyword>
<keyword evidence="17" id="KW-0238">DNA-binding</keyword>
<evidence type="ECO:0000256" key="3">
    <source>
        <dbReference type="ARBA" id="ARBA00012493"/>
    </source>
</evidence>
<dbReference type="InterPro" id="IPR001584">
    <property type="entry name" value="Integrase_cat-core"/>
</dbReference>
<dbReference type="GO" id="GO:0015074">
    <property type="term" value="P:DNA integration"/>
    <property type="evidence" value="ECO:0007669"/>
    <property type="project" value="UniProtKB-KW"/>
</dbReference>
<sequence length="908" mass="104186">MFDLIELIWENEFLHAKETPLGEPIQKKTLVTINRAPGNGKPQGQTEYKSPEQGPGTPDTKPILRTIALVGRDEYPTKEEEGEHEQALKHLAGAKDAEPSGEVCGSERSIARMVAATKPPTTDHLHVTVEINGKFAKALLDSGAQGDYVSPEFIRHHGLELRTKRNPYTVQNIEGDPMTFNNGTVNQETAQLPIYVNGKETPTIFDVLDTGSRDFEAALEEYLEENLRNGYIRPSTSPAGYPILFVPKKNGRLRLCVDYRQLNDITIKNRYPLPLISDLRDKLHGAQIFTTLDLKGAYNLIRIAEGEEWKTAFRTKRGLFEYLVLETLEDAQLLVEPGKAKWHAQEVKYLGYYISPGKIGMDPKKVRAIRDWPRPQNVKDVRSVLGFMNFYRQFVKGYSQVATPLTQLTKKDQAFEWKEPQQQAFNQLKELILQEPILTIPDLKTSFEAETDASEFALGGQLGQRDEEGRLRPVAFYSKKLNVPELNYQIHDKELMAIIEAFREWKHYLTGTKHPVKVYTDHKNLTNFTTTKALDKRQTRWAEFLSEFNFTIIYRKGHEVSTVARDETRLIKEVHEAKAHGHQGVWKTYQRLRQHHQFQGTRAQVEQVIRNCDLCKKSKAPRHKPYGELRPLQIPDAPWHSVSLDFVTGLPPSTEPLTQTIYSYFIPFVKNGNTLQLVYVFIRNIVANHGMPRELISDRDKLFTSHFWQALAARLGVRHRLSTAFHPQTDGQTERTNQTLEQYLRCYVNYPQNDRVQLLPLAQFAYNSAFNESTKKTPMYANYGYTPTIGPFKVKRKISDTNYELSLPRSMQIHPIFHILLLEPAPSRAQLDKTTELENEEEYEVEKILAHRGEGPQTEYLVKWKGCDDDENTWEPIEHLTNAQASDREPPQQHKGHQRSVSTAPLIG</sequence>
<dbReference type="CDD" id="cd09274">
    <property type="entry name" value="RNase_HI_RT_Ty3"/>
    <property type="match status" value="1"/>
</dbReference>
<keyword evidence="15" id="KW-0695">RNA-directed DNA polymerase</keyword>
<dbReference type="InterPro" id="IPR056924">
    <property type="entry name" value="SH3_Tf2-1"/>
</dbReference>
<dbReference type="EC" id="2.7.7.49" evidence="3"/>
<evidence type="ECO:0000256" key="14">
    <source>
        <dbReference type="ARBA" id="ARBA00022908"/>
    </source>
</evidence>
<dbReference type="Gene3D" id="2.40.70.10">
    <property type="entry name" value="Acid Proteases"/>
    <property type="match status" value="1"/>
</dbReference>
<name>A0AAD5WN32_9PEZI</name>
<dbReference type="SMART" id="SM00298">
    <property type="entry name" value="CHROMO"/>
    <property type="match status" value="1"/>
</dbReference>
<dbReference type="InterPro" id="IPR050951">
    <property type="entry name" value="Retrovirus_Pol_polyprotein"/>
</dbReference>
<evidence type="ECO:0000256" key="6">
    <source>
        <dbReference type="ARBA" id="ARBA00022695"/>
    </source>
</evidence>
<dbReference type="GO" id="GO:0003677">
    <property type="term" value="F:DNA binding"/>
    <property type="evidence" value="ECO:0007669"/>
    <property type="project" value="UniProtKB-KW"/>
</dbReference>
<dbReference type="SUPFAM" id="SSF53098">
    <property type="entry name" value="Ribonuclease H-like"/>
    <property type="match status" value="1"/>
</dbReference>
<dbReference type="InterPro" id="IPR016197">
    <property type="entry name" value="Chromo-like_dom_sf"/>
</dbReference>
<comment type="subunit">
    <text evidence="2">Component of the NuA4 histone acetyltransferase complex.</text>
</comment>
<comment type="subcellular location">
    <subcellularLocation>
        <location evidence="1">Mitochondrion</location>
    </subcellularLocation>
</comment>
<feature type="domain" description="Integrase catalytic" evidence="22">
    <location>
        <begin position="621"/>
        <end position="786"/>
    </location>
</feature>
<dbReference type="GO" id="GO:0004190">
    <property type="term" value="F:aspartic-type endopeptidase activity"/>
    <property type="evidence" value="ECO:0007669"/>
    <property type="project" value="UniProtKB-KW"/>
</dbReference>
<evidence type="ECO:0000256" key="4">
    <source>
        <dbReference type="ARBA" id="ARBA00022670"/>
    </source>
</evidence>
<accession>A0AAD5WN32</accession>
<dbReference type="GO" id="GO:0005634">
    <property type="term" value="C:nucleus"/>
    <property type="evidence" value="ECO:0007669"/>
    <property type="project" value="UniProtKB-ARBA"/>
</dbReference>